<feature type="domain" description="C2H2-type" evidence="1">
    <location>
        <begin position="7"/>
        <end position="28"/>
    </location>
</feature>
<proteinExistence type="predicted"/>
<keyword evidence="3" id="KW-1185">Reference proteome</keyword>
<evidence type="ECO:0000313" key="2">
    <source>
        <dbReference type="EMBL" id="CAH3185558.1"/>
    </source>
</evidence>
<dbReference type="InterPro" id="IPR013087">
    <property type="entry name" value="Znf_C2H2_type"/>
</dbReference>
<name>A0ABN8S1X6_9CNID</name>
<protein>
    <recommendedName>
        <fullName evidence="1">C2H2-type domain-containing protein</fullName>
    </recommendedName>
</protein>
<sequence>MAFTINCSKCNKQFKTGYSAKKHYDHSHYQHPYQGGIFRDSRGQALVNQPKALQLDKEEMPHYKMWLALVAEQIVGSLTPSGKAGWQQIHEVHVKKSHFEHLLFSLGGPPLYQVRDVKHHKQPLHHDINRRFSYRIYDAEVVLNALTEQEIVRIQTSAAFRYGAQVNFQRFTSTEEAVEAAKQRAFSRFTTRVQGEQQTPTSRSEIVVNAGEGRSTRELELIWWPDVFQHCRDYGKLTVRLFVSKTTFKR</sequence>
<accession>A0ABN8S1X6</accession>
<dbReference type="EMBL" id="CALNXK010000432">
    <property type="protein sequence ID" value="CAH3185558.1"/>
    <property type="molecule type" value="Genomic_DNA"/>
</dbReference>
<gene>
    <name evidence="2" type="ORF">PLOB_00033009</name>
</gene>
<comment type="caution">
    <text evidence="2">The sequence shown here is derived from an EMBL/GenBank/DDBJ whole genome shotgun (WGS) entry which is preliminary data.</text>
</comment>
<evidence type="ECO:0000259" key="1">
    <source>
        <dbReference type="PROSITE" id="PS00028"/>
    </source>
</evidence>
<evidence type="ECO:0000313" key="3">
    <source>
        <dbReference type="Proteomes" id="UP001159405"/>
    </source>
</evidence>
<organism evidence="2 3">
    <name type="scientific">Porites lobata</name>
    <dbReference type="NCBI Taxonomy" id="104759"/>
    <lineage>
        <taxon>Eukaryota</taxon>
        <taxon>Metazoa</taxon>
        <taxon>Cnidaria</taxon>
        <taxon>Anthozoa</taxon>
        <taxon>Hexacorallia</taxon>
        <taxon>Scleractinia</taxon>
        <taxon>Fungiina</taxon>
        <taxon>Poritidae</taxon>
        <taxon>Porites</taxon>
    </lineage>
</organism>
<reference evidence="2 3" key="1">
    <citation type="submission" date="2022-05" db="EMBL/GenBank/DDBJ databases">
        <authorList>
            <consortium name="Genoscope - CEA"/>
            <person name="William W."/>
        </authorList>
    </citation>
    <scope>NUCLEOTIDE SEQUENCE [LARGE SCALE GENOMIC DNA]</scope>
</reference>
<dbReference type="Proteomes" id="UP001159405">
    <property type="component" value="Unassembled WGS sequence"/>
</dbReference>
<dbReference type="PROSITE" id="PS00028">
    <property type="entry name" value="ZINC_FINGER_C2H2_1"/>
    <property type="match status" value="1"/>
</dbReference>